<evidence type="ECO:0000313" key="2">
    <source>
        <dbReference type="EMBL" id="MES1920421.1"/>
    </source>
</evidence>
<evidence type="ECO:0000256" key="1">
    <source>
        <dbReference type="SAM" id="MobiDB-lite"/>
    </source>
</evidence>
<protein>
    <submittedName>
        <fullName evidence="2">Uncharacterized protein</fullName>
    </submittedName>
</protein>
<organism evidence="2 3">
    <name type="scientific">Bonamia ostreae</name>
    <dbReference type="NCBI Taxonomy" id="126728"/>
    <lineage>
        <taxon>Eukaryota</taxon>
        <taxon>Sar</taxon>
        <taxon>Rhizaria</taxon>
        <taxon>Endomyxa</taxon>
        <taxon>Ascetosporea</taxon>
        <taxon>Haplosporida</taxon>
        <taxon>Bonamia</taxon>
    </lineage>
</organism>
<comment type="caution">
    <text evidence="2">The sequence shown here is derived from an EMBL/GenBank/DDBJ whole genome shotgun (WGS) entry which is preliminary data.</text>
</comment>
<reference evidence="2 3" key="1">
    <citation type="journal article" date="2024" name="BMC Biol.">
        <title>Comparative genomics of Ascetosporea gives new insight into the evolutionary basis for animal parasitism in Rhizaria.</title>
        <authorList>
            <person name="Hiltunen Thoren M."/>
            <person name="Onut-Brannstrom I."/>
            <person name="Alfjorden A."/>
            <person name="Peckova H."/>
            <person name="Swords F."/>
            <person name="Hooper C."/>
            <person name="Holzer A.S."/>
            <person name="Bass D."/>
            <person name="Burki F."/>
        </authorList>
    </citation>
    <scope>NUCLEOTIDE SEQUENCE [LARGE SCALE GENOMIC DNA]</scope>
    <source>
        <strain evidence="2">20-A016</strain>
    </source>
</reference>
<feature type="region of interest" description="Disordered" evidence="1">
    <location>
        <begin position="15"/>
        <end position="35"/>
    </location>
</feature>
<keyword evidence="3" id="KW-1185">Reference proteome</keyword>
<proteinExistence type="predicted"/>
<dbReference type="EMBL" id="JBDODL010000661">
    <property type="protein sequence ID" value="MES1920421.1"/>
    <property type="molecule type" value="Genomic_DNA"/>
</dbReference>
<accession>A0ABV2AL74</accession>
<evidence type="ECO:0000313" key="3">
    <source>
        <dbReference type="Proteomes" id="UP001439008"/>
    </source>
</evidence>
<dbReference type="Proteomes" id="UP001439008">
    <property type="component" value="Unassembled WGS sequence"/>
</dbReference>
<name>A0ABV2AL74_9EUKA</name>
<sequence>MNLLERVVRIDESRSNINNMNDNNDESSRDGQNAKKGNLTIENKLSNLFEKIDKRENINDLNYFENTLTTGEDGKITIALLKKISENGTLGIYKENETVLQNLKIVLKTIDLDKLIKLGFLKNGFDFEENLFDLLEDLQID</sequence>
<gene>
    <name evidence="2" type="ORF">MHBO_002089</name>
</gene>